<feature type="domain" description="Carrier" evidence="6">
    <location>
        <begin position="1445"/>
        <end position="1521"/>
    </location>
</feature>
<evidence type="ECO:0000256" key="4">
    <source>
        <dbReference type="ARBA" id="ARBA00029454"/>
    </source>
</evidence>
<dbReference type="PROSITE" id="PS00012">
    <property type="entry name" value="PHOSPHOPANTETHEINE"/>
    <property type="match status" value="2"/>
</dbReference>
<feature type="domain" description="Carrier" evidence="6">
    <location>
        <begin position="789"/>
        <end position="864"/>
    </location>
</feature>
<dbReference type="GO" id="GO:0031177">
    <property type="term" value="F:phosphopantetheine binding"/>
    <property type="evidence" value="ECO:0007669"/>
    <property type="project" value="InterPro"/>
</dbReference>
<feature type="compositionally biased region" description="Low complexity" evidence="5">
    <location>
        <begin position="42"/>
        <end position="53"/>
    </location>
</feature>
<dbReference type="GO" id="GO:0043041">
    <property type="term" value="P:amino acid activation for nonribosomal peptide biosynthetic process"/>
    <property type="evidence" value="ECO:0007669"/>
    <property type="project" value="TreeGrafter"/>
</dbReference>
<dbReference type="CDD" id="cd19545">
    <property type="entry name" value="FUM14_C_NRPS-like"/>
    <property type="match status" value="1"/>
</dbReference>
<dbReference type="GO" id="GO:0016874">
    <property type="term" value="F:ligase activity"/>
    <property type="evidence" value="ECO:0007669"/>
    <property type="project" value="UniProtKB-KW"/>
</dbReference>
<dbReference type="Gene3D" id="3.40.50.12780">
    <property type="entry name" value="N-terminal domain of ligase-like"/>
    <property type="match status" value="1"/>
</dbReference>
<dbReference type="InterPro" id="IPR045851">
    <property type="entry name" value="AMP-bd_C_sf"/>
</dbReference>
<gene>
    <name evidence="7" type="ORF">SODALDRAFT_91571</name>
</gene>
<dbReference type="Gene3D" id="3.30.559.30">
    <property type="entry name" value="Nonribosomal peptide synthetase, condensation domain"/>
    <property type="match status" value="2"/>
</dbReference>
<dbReference type="Pfam" id="PF00550">
    <property type="entry name" value="PP-binding"/>
    <property type="match status" value="2"/>
</dbReference>
<feature type="compositionally biased region" description="Polar residues" evidence="5">
    <location>
        <begin position="18"/>
        <end position="40"/>
    </location>
</feature>
<feature type="region of interest" description="Disordered" evidence="5">
    <location>
        <begin position="1818"/>
        <end position="1845"/>
    </location>
</feature>
<dbReference type="Pfam" id="PF00668">
    <property type="entry name" value="Condensation"/>
    <property type="match status" value="2"/>
</dbReference>
<dbReference type="STRING" id="1314773.A0A3N2Q0U5"/>
<dbReference type="FunFam" id="3.30.300.30:FF:000015">
    <property type="entry name" value="Nonribosomal peptide synthase SidD"/>
    <property type="match status" value="1"/>
</dbReference>
<proteinExistence type="inferred from homology"/>
<accession>A0A3N2Q0U5</accession>
<dbReference type="PROSITE" id="PS50075">
    <property type="entry name" value="CARRIER"/>
    <property type="match status" value="2"/>
</dbReference>
<dbReference type="EMBL" id="ML119052">
    <property type="protein sequence ID" value="ROT40235.1"/>
    <property type="molecule type" value="Genomic_DNA"/>
</dbReference>
<dbReference type="InterPro" id="IPR020806">
    <property type="entry name" value="PKS_PP-bd"/>
</dbReference>
<dbReference type="FunFam" id="1.10.1200.10:FF:000005">
    <property type="entry name" value="Nonribosomal peptide synthetase 1"/>
    <property type="match status" value="2"/>
</dbReference>
<dbReference type="RefSeq" id="XP_028468041.1">
    <property type="nucleotide sequence ID" value="XM_028615782.1"/>
</dbReference>
<dbReference type="CDD" id="cd05918">
    <property type="entry name" value="A_NRPS_SidN3_like"/>
    <property type="match status" value="1"/>
</dbReference>
<dbReference type="Pfam" id="PF00501">
    <property type="entry name" value="AMP-binding"/>
    <property type="match status" value="1"/>
</dbReference>
<dbReference type="InterPro" id="IPR006162">
    <property type="entry name" value="Ppantetheine_attach_site"/>
</dbReference>
<organism evidence="7 8">
    <name type="scientific">Sodiomyces alkalinus (strain CBS 110278 / VKM F-3762 / F11)</name>
    <name type="common">Alkaliphilic filamentous fungus</name>
    <dbReference type="NCBI Taxonomy" id="1314773"/>
    <lineage>
        <taxon>Eukaryota</taxon>
        <taxon>Fungi</taxon>
        <taxon>Dikarya</taxon>
        <taxon>Ascomycota</taxon>
        <taxon>Pezizomycotina</taxon>
        <taxon>Sordariomycetes</taxon>
        <taxon>Hypocreomycetidae</taxon>
        <taxon>Glomerellales</taxon>
        <taxon>Plectosphaerellaceae</taxon>
        <taxon>Sodiomyces</taxon>
    </lineage>
</organism>
<dbReference type="OrthoDB" id="416786at2759"/>
<keyword evidence="2" id="KW-0597">Phosphoprotein</keyword>
<evidence type="ECO:0000259" key="6">
    <source>
        <dbReference type="PROSITE" id="PS50075"/>
    </source>
</evidence>
<dbReference type="PANTHER" id="PTHR45527">
    <property type="entry name" value="NONRIBOSOMAL PEPTIDE SYNTHETASE"/>
    <property type="match status" value="1"/>
</dbReference>
<dbReference type="InterPro" id="IPR023213">
    <property type="entry name" value="CAT-like_dom_sf"/>
</dbReference>
<evidence type="ECO:0000313" key="7">
    <source>
        <dbReference type="EMBL" id="ROT40235.1"/>
    </source>
</evidence>
<dbReference type="InterPro" id="IPR009081">
    <property type="entry name" value="PP-bd_ACP"/>
</dbReference>
<keyword evidence="8" id="KW-1185">Reference proteome</keyword>
<evidence type="ECO:0000256" key="1">
    <source>
        <dbReference type="ARBA" id="ARBA00022450"/>
    </source>
</evidence>
<dbReference type="NCBIfam" id="TIGR01733">
    <property type="entry name" value="AA-adenyl-dom"/>
    <property type="match status" value="1"/>
</dbReference>
<dbReference type="CDD" id="cd19542">
    <property type="entry name" value="CT_NRPS-like"/>
    <property type="match status" value="1"/>
</dbReference>
<dbReference type="SMART" id="SM00823">
    <property type="entry name" value="PKS_PP"/>
    <property type="match status" value="2"/>
</dbReference>
<dbReference type="InterPro" id="IPR036736">
    <property type="entry name" value="ACP-like_sf"/>
</dbReference>
<comment type="similarity">
    <text evidence="4">Belongs to the NRP synthetase family.</text>
</comment>
<dbReference type="SUPFAM" id="SSF56801">
    <property type="entry name" value="Acetyl-CoA synthetase-like"/>
    <property type="match status" value="1"/>
</dbReference>
<evidence type="ECO:0000256" key="5">
    <source>
        <dbReference type="SAM" id="MobiDB-lite"/>
    </source>
</evidence>
<dbReference type="SUPFAM" id="SSF52777">
    <property type="entry name" value="CoA-dependent acyltransferases"/>
    <property type="match status" value="4"/>
</dbReference>
<evidence type="ECO:0000256" key="3">
    <source>
        <dbReference type="ARBA" id="ARBA00022598"/>
    </source>
</evidence>
<dbReference type="InterPro" id="IPR001242">
    <property type="entry name" value="Condensation_dom"/>
</dbReference>
<keyword evidence="1" id="KW-0596">Phosphopantetheine</keyword>
<dbReference type="GeneID" id="39584259"/>
<dbReference type="GO" id="GO:0044550">
    <property type="term" value="P:secondary metabolite biosynthetic process"/>
    <property type="evidence" value="ECO:0007669"/>
    <property type="project" value="TreeGrafter"/>
</dbReference>
<keyword evidence="3" id="KW-0436">Ligase</keyword>
<feature type="compositionally biased region" description="Low complexity" evidence="5">
    <location>
        <begin position="1835"/>
        <end position="1844"/>
    </location>
</feature>
<dbReference type="Gene3D" id="3.30.559.10">
    <property type="entry name" value="Chloramphenicol acetyltransferase-like domain"/>
    <property type="match status" value="2"/>
</dbReference>
<dbReference type="InterPro" id="IPR010071">
    <property type="entry name" value="AA_adenyl_dom"/>
</dbReference>
<feature type="region of interest" description="Disordered" evidence="5">
    <location>
        <begin position="14"/>
        <end position="53"/>
    </location>
</feature>
<dbReference type="FunFam" id="3.40.50.12780:FF:000014">
    <property type="entry name" value="Nonribosomal peptide synthetase 1"/>
    <property type="match status" value="1"/>
</dbReference>
<dbReference type="Gene3D" id="1.10.1200.10">
    <property type="entry name" value="ACP-like"/>
    <property type="match status" value="2"/>
</dbReference>
<evidence type="ECO:0000313" key="8">
    <source>
        <dbReference type="Proteomes" id="UP000272025"/>
    </source>
</evidence>
<dbReference type="InterPro" id="IPR020845">
    <property type="entry name" value="AMP-binding_CS"/>
</dbReference>
<dbReference type="Proteomes" id="UP000272025">
    <property type="component" value="Unassembled WGS sequence"/>
</dbReference>
<sequence>MHLRNVDAGGGAFEMPLTITSRPVSPPTLNGANHPSSNRTVPLKPKSLPDSSPSPSPFDLLLAWLLVLYRDNDDAISRVNWGCRRDGHPSSPAAFERFLDLGSLPFQKTDALSDARRALTELYSSSDDVPAIVVGNEFYFDNGVKTVSAPSDPEKESQRSPPNNWTYQIQASLIEQQLDITAQWVRNSFSHQFANARLDVFVDILGQIIDHPDQQVSTAIGPTRADLDQLWSWNAVLPPTIDRCMHEFVTEQAASHPDSPAVESWDGSFTYRDVEELSTRLALHLVARGAQVGGIIPLCFEKSRWTVVAVLAVMKAGSAFALTDPSQPEARLRTIVQQTRPKILLTSHQQSDLGRRLAGDEAEVVVVVVSSHLLNVIAIASTSPGVGLPPIPTSSPLYIQFTSGSTGKPKGVVCSHANYTSGAVPRAHAVGYRPHSRVFDFASYAFDVSIDCMLCTLANGGCLCIPSDEDRINDLSGAIRNTKCNMAHMTPSVARVLDPDIIPSLEVLGLGGEAVSAGDASAWSQTTSVIIAYGPSECTVGCTINNNVRESTNIGKGVGGLTWIVDPDDHNRLMPVGAVGELLVEGPVVGLGYLRDPAKTAEVFIQDPTWLLTGGPSVPGGRRGRLYKTGDLVRYDPDGTGAIAFVGRKDQQVKLRGQRIELAEVEHHLRGKLPTNVKVVAEVIKPGGGDPTLVAFIEEHTTTIPTSATENEGGPVTLSPELSLILGEMDITLSAEIPRYMVPSSYIPLRKMPSLVSGKIDRKRLREIGAAMTREEVARLRVASSERDEPESEMERALHRAWVNILRDTAEIGLQDSFFALGGNSLKAMRLVSAARHEGIALTVATIFNFPTLKAMAAMATPAPREAQEPPPPFSLLEEEWSREQACADVAKLCEVEEAAIEDVYPCTPLQEALMALSAKVKEAYVAQRVVDLEDAAAAEKLRSAFEIAAADTAILRTRIVQVRQHGLVQVVINEDIPWHRGNDLQDYLIRDREAPMELGKPLVRYALITEDESKKVYFVLTMHHALYDGWSMPLVVDRVNRAYEGERIRRPAEFKDFIRYLNSTGRESAERFWREKLQGANGTQFPPLPWEGYQTQADSLLELHVPLSGRPASNTTVATVIRGAWAYVASKYSACADVVFGETLTGRNAPISGCEEIEGPMITTVPLRVQVRGDMTVAEYLQEIHDQTVKQIPYEHTGLQHIRRLSPDAYEACELRTGLVLHPSSEEDADPNERNKYPANRLVPAGDAEAAQEALKFNTYALMLVCALDANDGFSIMASFDSKTVEPTVMVRALNHLARVSQQLCQMTEEPLSDLQYLTAEEEAGLARLSTANPQSVEKEYPSTTAVWIIDPLDGKRLVPLGAVGELAIASATDMSLLALDSAPWLKLNGPREENGVPTKLYRTNRLAKLDASGTVQLIQDNKRGKSARDAAAVTAQPRPKRISATSAKQRRLRTLWSRVLGLSEEDIGLDDSFFRLGGDSISAMKLVSEARLEGLRLTVAQVFQKRTLYDMAGALAESKPAPSQSPQGEAQTTAPFELVEGAAASAIFIDNVIRPALVSPTWNIVNVLPVRPLQAVAIKGTVELPRFSTRYEAMYFDGAVDRTQLFRACQELVTRNEILRTVFIAHQHTFLGVVLENVKVPVQVYEIDGDVETFVQHLCHVDIRTRMPLGSCFVKWLFIQSSNGSSALVFRISHAQYDEICLPHMLHQLSALYEGRPVPEAVPFSSFVAHVVKTNIPESISYWRDLLRGSSLSVVKPDTPVENRDHFAIHRKLDIAARSRDITVATLPTAAWALCLARRLNLRDVTFGEVVSGRNIDLPGDNKNNNNDDDNNNKGSNSNGSSADVVAGPCWQYVPVRVKFEPEWTAADLLAHVQHQHIASSAHEGMGLPEIVASCTDWPATTDWFDSVVHQDVEHVEDLGFAGVSGRTETIYPHFEPLREWKVQAFPEGDSLTIEIITFASWEAHARELLDEMEEAMRLLVDQPGALLFSE</sequence>
<dbReference type="SUPFAM" id="SSF47336">
    <property type="entry name" value="ACP-like"/>
    <property type="match status" value="2"/>
</dbReference>
<dbReference type="PANTHER" id="PTHR45527:SF3">
    <property type="entry name" value="SIDEROPHORE SYNTHETASE (EUROFUNG)"/>
    <property type="match status" value="1"/>
</dbReference>
<dbReference type="GO" id="GO:0005737">
    <property type="term" value="C:cytoplasm"/>
    <property type="evidence" value="ECO:0007669"/>
    <property type="project" value="TreeGrafter"/>
</dbReference>
<dbReference type="InterPro" id="IPR000873">
    <property type="entry name" value="AMP-dep_synth/lig_dom"/>
</dbReference>
<name>A0A3N2Q0U5_SODAK</name>
<dbReference type="FunFam" id="3.30.559.30:FF:000003">
    <property type="entry name" value="Nonribosomal peptide synthase SidD"/>
    <property type="match status" value="1"/>
</dbReference>
<evidence type="ECO:0000256" key="2">
    <source>
        <dbReference type="ARBA" id="ARBA00022553"/>
    </source>
</evidence>
<dbReference type="InterPro" id="IPR042099">
    <property type="entry name" value="ANL_N_sf"/>
</dbReference>
<protein>
    <submittedName>
        <fullName evidence="7">Surfactin synthetase subunit 3</fullName>
    </submittedName>
</protein>
<dbReference type="PROSITE" id="PS00455">
    <property type="entry name" value="AMP_BINDING"/>
    <property type="match status" value="1"/>
</dbReference>
<dbReference type="Gene3D" id="3.30.300.30">
    <property type="match status" value="1"/>
</dbReference>
<reference evidence="7 8" key="1">
    <citation type="journal article" date="2018" name="Mol. Ecol.">
        <title>The obligate alkalophilic soda-lake fungus Sodiomyces alkalinus has shifted to a protein diet.</title>
        <authorList>
            <person name="Grum-Grzhimaylo A.A."/>
            <person name="Falkoski D.L."/>
            <person name="van den Heuvel J."/>
            <person name="Valero-Jimenez C.A."/>
            <person name="Min B."/>
            <person name="Choi I.G."/>
            <person name="Lipzen A."/>
            <person name="Daum C.G."/>
            <person name="Aanen D.K."/>
            <person name="Tsang A."/>
            <person name="Henrissat B."/>
            <person name="Bilanenko E.N."/>
            <person name="de Vries R.P."/>
            <person name="van Kan J.A.L."/>
            <person name="Grigoriev I.V."/>
            <person name="Debets A.J.M."/>
        </authorList>
    </citation>
    <scope>NUCLEOTIDE SEQUENCE [LARGE SCALE GENOMIC DNA]</scope>
    <source>
        <strain evidence="7 8">F11</strain>
    </source>
</reference>